<dbReference type="PANTHER" id="PTHR43101">
    <property type="entry name" value="BETA-FRUCTOSIDASE"/>
    <property type="match status" value="1"/>
</dbReference>
<dbReference type="EMBL" id="AP012338">
    <property type="protein sequence ID" value="BAM03102.1"/>
    <property type="molecule type" value="Genomic_DNA"/>
</dbReference>
<proteinExistence type="inferred from homology"/>
<dbReference type="InterPro" id="IPR013148">
    <property type="entry name" value="Glyco_hydro_32_N"/>
</dbReference>
<dbReference type="SUPFAM" id="SSF75005">
    <property type="entry name" value="Arabinanase/levansucrase/invertase"/>
    <property type="match status" value="1"/>
</dbReference>
<dbReference type="RefSeq" id="WP_014436321.1">
    <property type="nucleotide sequence ID" value="NC_017080.1"/>
</dbReference>
<keyword evidence="2" id="KW-0378">Hydrolase</keyword>
<dbReference type="KEGG" id="phm:PSMK_09430"/>
<reference evidence="5 6" key="1">
    <citation type="submission" date="2012-02" db="EMBL/GenBank/DDBJ databases">
        <title>Complete genome sequence of Phycisphaera mikurensis NBRC 102666.</title>
        <authorList>
            <person name="Ankai A."/>
            <person name="Hosoyama A."/>
            <person name="Terui Y."/>
            <person name="Sekine M."/>
            <person name="Fukai R."/>
            <person name="Kato Y."/>
            <person name="Nakamura S."/>
            <person name="Yamada-Narita S."/>
            <person name="Kawakoshi A."/>
            <person name="Fukunaga Y."/>
            <person name="Yamazaki S."/>
            <person name="Fujita N."/>
        </authorList>
    </citation>
    <scope>NUCLEOTIDE SEQUENCE [LARGE SCALE GENOMIC DNA]</scope>
    <source>
        <strain evidence="6">NBRC 102666 / KCTC 22515 / FYK2301M01</strain>
    </source>
</reference>
<dbReference type="Gene3D" id="2.115.10.20">
    <property type="entry name" value="Glycosyl hydrolase domain, family 43"/>
    <property type="match status" value="1"/>
</dbReference>
<evidence type="ECO:0000313" key="5">
    <source>
        <dbReference type="EMBL" id="BAM03102.1"/>
    </source>
</evidence>
<dbReference type="Pfam" id="PF00251">
    <property type="entry name" value="Glyco_hydro_32N"/>
    <property type="match status" value="1"/>
</dbReference>
<name>I0ICW4_PHYMF</name>
<sequence length="301" mass="32943">MLRIPDRLIGDAWFFPGREVVHAYFLTCDASLPRHEHWSIGHAVSGDLVRWNDLGICLRGGGPGSWDHNLATGSVLRHGGRYWMAYTGHTAQRVGVAVSDDLHRWERIGSGPVSGIDTRFYEPVGSGSRRVPHWRDPFLFAWEGWVYAAVCASRNGGPPDRRGTLGLSRSRDLRTWIVLPPPEVEAVGQELECPQVVERGGRWHLLFSSAPSFFPAAHLARHPAVAAGPNLYAMAAPTPLGPFRMLRKNPVLPPGAPYACQLVRWRGRDVLLGTHPEQGGDGGSISDPIAVVADAEGIRPS</sequence>
<organism evidence="5 6">
    <name type="scientific">Phycisphaera mikurensis (strain NBRC 102666 / KCTC 22515 / FYK2301M01)</name>
    <dbReference type="NCBI Taxonomy" id="1142394"/>
    <lineage>
        <taxon>Bacteria</taxon>
        <taxon>Pseudomonadati</taxon>
        <taxon>Planctomycetota</taxon>
        <taxon>Phycisphaerae</taxon>
        <taxon>Phycisphaerales</taxon>
        <taxon>Phycisphaeraceae</taxon>
        <taxon>Phycisphaera</taxon>
    </lineage>
</organism>
<dbReference type="PANTHER" id="PTHR43101:SF1">
    <property type="entry name" value="BETA-FRUCTOSIDASE"/>
    <property type="match status" value="1"/>
</dbReference>
<keyword evidence="3" id="KW-0326">Glycosidase</keyword>
<accession>I0ICW4</accession>
<dbReference type="eggNOG" id="COG1621">
    <property type="taxonomic scope" value="Bacteria"/>
</dbReference>
<feature type="domain" description="Glycosyl hydrolase family 32 N-terminal" evidence="4">
    <location>
        <begin position="35"/>
        <end position="198"/>
    </location>
</feature>
<evidence type="ECO:0000313" key="6">
    <source>
        <dbReference type="Proteomes" id="UP000007881"/>
    </source>
</evidence>
<evidence type="ECO:0000256" key="1">
    <source>
        <dbReference type="ARBA" id="ARBA00009902"/>
    </source>
</evidence>
<dbReference type="Proteomes" id="UP000007881">
    <property type="component" value="Chromosome"/>
</dbReference>
<dbReference type="InterPro" id="IPR023296">
    <property type="entry name" value="Glyco_hydro_beta-prop_sf"/>
</dbReference>
<gene>
    <name evidence="5" type="ordered locus">PSMK_09430</name>
</gene>
<evidence type="ECO:0000259" key="4">
    <source>
        <dbReference type="Pfam" id="PF00251"/>
    </source>
</evidence>
<comment type="similarity">
    <text evidence="1">Belongs to the glycosyl hydrolase 32 family.</text>
</comment>
<dbReference type="HOGENOM" id="CLU_860019_0_0_0"/>
<dbReference type="STRING" id="1142394.PSMK_09430"/>
<protein>
    <recommendedName>
        <fullName evidence="4">Glycosyl hydrolase family 32 N-terminal domain-containing protein</fullName>
    </recommendedName>
</protein>
<evidence type="ECO:0000256" key="3">
    <source>
        <dbReference type="ARBA" id="ARBA00023295"/>
    </source>
</evidence>
<dbReference type="InterPro" id="IPR051214">
    <property type="entry name" value="GH32_Enzymes"/>
</dbReference>
<dbReference type="GO" id="GO:0016798">
    <property type="term" value="F:hydrolase activity, acting on glycosyl bonds"/>
    <property type="evidence" value="ECO:0007669"/>
    <property type="project" value="UniProtKB-KW"/>
</dbReference>
<evidence type="ECO:0000256" key="2">
    <source>
        <dbReference type="ARBA" id="ARBA00022801"/>
    </source>
</evidence>
<dbReference type="OrthoDB" id="9759709at2"/>
<dbReference type="AlphaFoldDB" id="I0ICW4"/>
<keyword evidence="6" id="KW-1185">Reference proteome</keyword>